<evidence type="ECO:0000313" key="6">
    <source>
        <dbReference type="Proteomes" id="UP001362999"/>
    </source>
</evidence>
<dbReference type="GO" id="GO:0005634">
    <property type="term" value="C:nucleus"/>
    <property type="evidence" value="ECO:0007669"/>
    <property type="project" value="TreeGrafter"/>
</dbReference>
<dbReference type="PANTHER" id="PTHR42748:SF30">
    <property type="entry name" value="NMRA-LIKE DOMAIN-CONTAINING PROTEIN"/>
    <property type="match status" value="1"/>
</dbReference>
<dbReference type="SUPFAM" id="SSF51735">
    <property type="entry name" value="NAD(P)-binding Rossmann-fold domains"/>
    <property type="match status" value="1"/>
</dbReference>
<comment type="caution">
    <text evidence="5">The sequence shown here is derived from an EMBL/GenBank/DDBJ whole genome shotgun (WGS) entry which is preliminary data.</text>
</comment>
<dbReference type="GO" id="GO:0016491">
    <property type="term" value="F:oxidoreductase activity"/>
    <property type="evidence" value="ECO:0007669"/>
    <property type="project" value="UniProtKB-KW"/>
</dbReference>
<organism evidence="5 6">
    <name type="scientific">Favolaschia claudopus</name>
    <dbReference type="NCBI Taxonomy" id="2862362"/>
    <lineage>
        <taxon>Eukaryota</taxon>
        <taxon>Fungi</taxon>
        <taxon>Dikarya</taxon>
        <taxon>Basidiomycota</taxon>
        <taxon>Agaricomycotina</taxon>
        <taxon>Agaricomycetes</taxon>
        <taxon>Agaricomycetidae</taxon>
        <taxon>Agaricales</taxon>
        <taxon>Marasmiineae</taxon>
        <taxon>Mycenaceae</taxon>
        <taxon>Favolaschia</taxon>
    </lineage>
</organism>
<dbReference type="InterPro" id="IPR051164">
    <property type="entry name" value="NmrA-like_oxidored"/>
</dbReference>
<evidence type="ECO:0000256" key="3">
    <source>
        <dbReference type="ARBA" id="ARBA00023002"/>
    </source>
</evidence>
<name>A0AAV9Z2Q0_9AGAR</name>
<proteinExistence type="inferred from homology"/>
<keyword evidence="3" id="KW-0560">Oxidoreductase</keyword>
<dbReference type="Gene3D" id="3.90.25.10">
    <property type="entry name" value="UDP-galactose 4-epimerase, domain 1"/>
    <property type="match status" value="1"/>
</dbReference>
<dbReference type="AlphaFoldDB" id="A0AAV9Z2Q0"/>
<dbReference type="InterPro" id="IPR008030">
    <property type="entry name" value="NmrA-like"/>
</dbReference>
<evidence type="ECO:0000256" key="2">
    <source>
        <dbReference type="ARBA" id="ARBA00022857"/>
    </source>
</evidence>
<feature type="domain" description="NmrA-like" evidence="4">
    <location>
        <begin position="11"/>
        <end position="288"/>
    </location>
</feature>
<dbReference type="EMBL" id="JAWWNJ010000231">
    <property type="protein sequence ID" value="KAK6969182.1"/>
    <property type="molecule type" value="Genomic_DNA"/>
</dbReference>
<sequence length="319" mass="34574">MTISQDTSTPLVAVVGATGVQGGSVIKALLDSSKPYRIRAFTRDQKKPAAQALATQGIQIVSLSIVLDDAKEVVKAFTGANVVFLVTNFFEHLDADRETAEGKMMIDAAKSAGVARIVWSGLPDCAKISNGKYTHAVHFDGKAVVSEYGRQCGVPFVDVQCGYYANDMLNPKRSPIQRKDDGSFAMIVPVDAGTVLPVIDAVGDYGLYVRQVIEASVFPDGEECRTGEYLTLREIAAQVSQATGKRIVVEQIPLEMFRQAIATKMPPHIVLEFCDVWRCTEEFGFYGGKPISGLEGERQPVTLKNFAAEADWSQVLASS</sequence>
<evidence type="ECO:0000313" key="5">
    <source>
        <dbReference type="EMBL" id="KAK6969182.1"/>
    </source>
</evidence>
<dbReference type="Gene3D" id="3.40.50.720">
    <property type="entry name" value="NAD(P)-binding Rossmann-like Domain"/>
    <property type="match status" value="1"/>
</dbReference>
<keyword evidence="2" id="KW-0521">NADP</keyword>
<dbReference type="Proteomes" id="UP001362999">
    <property type="component" value="Unassembled WGS sequence"/>
</dbReference>
<dbReference type="InterPro" id="IPR036291">
    <property type="entry name" value="NAD(P)-bd_dom_sf"/>
</dbReference>
<reference evidence="5 6" key="1">
    <citation type="journal article" date="2024" name="J Genomics">
        <title>Draft genome sequencing and assembly of Favolaschia claudopus CIRM-BRFM 2984 isolated from oak limbs.</title>
        <authorList>
            <person name="Navarro D."/>
            <person name="Drula E."/>
            <person name="Chaduli D."/>
            <person name="Cazenave R."/>
            <person name="Ahrendt S."/>
            <person name="Wang J."/>
            <person name="Lipzen A."/>
            <person name="Daum C."/>
            <person name="Barry K."/>
            <person name="Grigoriev I.V."/>
            <person name="Favel A."/>
            <person name="Rosso M.N."/>
            <person name="Martin F."/>
        </authorList>
    </citation>
    <scope>NUCLEOTIDE SEQUENCE [LARGE SCALE GENOMIC DNA]</scope>
    <source>
        <strain evidence="5 6">CIRM-BRFM 2984</strain>
    </source>
</reference>
<accession>A0AAV9Z2Q0</accession>
<evidence type="ECO:0000259" key="4">
    <source>
        <dbReference type="Pfam" id="PF05368"/>
    </source>
</evidence>
<keyword evidence="6" id="KW-1185">Reference proteome</keyword>
<protein>
    <submittedName>
        <fullName evidence="5">NAD(P)-binding protein</fullName>
    </submittedName>
</protein>
<comment type="similarity">
    <text evidence="1">Belongs to the NmrA-type oxidoreductase family.</text>
</comment>
<gene>
    <name evidence="5" type="ORF">R3P38DRAFT_3243794</name>
</gene>
<dbReference type="Pfam" id="PF05368">
    <property type="entry name" value="NmrA"/>
    <property type="match status" value="1"/>
</dbReference>
<dbReference type="PANTHER" id="PTHR42748">
    <property type="entry name" value="NITROGEN METABOLITE REPRESSION PROTEIN NMRA FAMILY MEMBER"/>
    <property type="match status" value="1"/>
</dbReference>
<evidence type="ECO:0000256" key="1">
    <source>
        <dbReference type="ARBA" id="ARBA00006328"/>
    </source>
</evidence>
<dbReference type="CDD" id="cd05251">
    <property type="entry name" value="NmrA_like_SDR_a"/>
    <property type="match status" value="1"/>
</dbReference>